<reference evidence="1 2" key="1">
    <citation type="journal article" date="2014" name="Int. J. Syst. Evol. Microbiol.">
        <title>Listeria floridensis sp. nov., Listeria aquatica sp. nov., Listeria cornellensis sp. nov., Listeria riparia sp. nov. and Listeria grandensis sp. nov., from agricultural and natural environments.</title>
        <authorList>
            <person name="den Bakker H.C."/>
            <person name="Warchocki S."/>
            <person name="Wright E.M."/>
            <person name="Allred A.F."/>
            <person name="Ahlstrom C."/>
            <person name="Manuel C.S."/>
            <person name="Stasiewicz M.J."/>
            <person name="Burrell A."/>
            <person name="Roof S."/>
            <person name="Strawn L."/>
            <person name="Fortes E.D."/>
            <person name="Nightingale K.K."/>
            <person name="Kephart D."/>
            <person name="Wiedmann M."/>
        </authorList>
    </citation>
    <scope>NUCLEOTIDE SEQUENCE [LARGE SCALE GENOMIC DNA]</scope>
    <source>
        <strain evidence="1 2">FSL S10-1187</strain>
    </source>
</reference>
<proteinExistence type="predicted"/>
<sequence length="84" mass="9517">MRNALLLVTIFGESFIDGKIKDIKAKLDAAHFYTELKSHVIHLRKVKGIDSARGLIQFEGENTLELNTPSIRKVLQHFKEGGNR</sequence>
<comment type="caution">
    <text evidence="1">The sequence shown here is derived from an EMBL/GenBank/DDBJ whole genome shotgun (WGS) entry which is preliminary data.</text>
</comment>
<accession>A0ABN0REJ7</accession>
<organism evidence="1 2">
    <name type="scientific">Listeria floridensis FSL S10-1187</name>
    <dbReference type="NCBI Taxonomy" id="1265817"/>
    <lineage>
        <taxon>Bacteria</taxon>
        <taxon>Bacillati</taxon>
        <taxon>Bacillota</taxon>
        <taxon>Bacilli</taxon>
        <taxon>Bacillales</taxon>
        <taxon>Listeriaceae</taxon>
        <taxon>Listeria</taxon>
    </lineage>
</organism>
<dbReference type="Proteomes" id="UP000019249">
    <property type="component" value="Unassembled WGS sequence"/>
</dbReference>
<gene>
    <name evidence="1" type="ORF">MFLO_08922</name>
</gene>
<evidence type="ECO:0008006" key="3">
    <source>
        <dbReference type="Google" id="ProtNLM"/>
    </source>
</evidence>
<evidence type="ECO:0000313" key="2">
    <source>
        <dbReference type="Proteomes" id="UP000019249"/>
    </source>
</evidence>
<evidence type="ECO:0000313" key="1">
    <source>
        <dbReference type="EMBL" id="EUJ31335.1"/>
    </source>
</evidence>
<keyword evidence="2" id="KW-1185">Reference proteome</keyword>
<dbReference type="EMBL" id="AODF01000018">
    <property type="protein sequence ID" value="EUJ31335.1"/>
    <property type="molecule type" value="Genomic_DNA"/>
</dbReference>
<name>A0ABN0REJ7_9LIST</name>
<protein>
    <recommendedName>
        <fullName evidence="3">HTH LytTR-type domain-containing protein</fullName>
    </recommendedName>
</protein>